<dbReference type="EMBL" id="MJIE01000001">
    <property type="protein sequence ID" value="OLR56076.1"/>
    <property type="molecule type" value="Genomic_DNA"/>
</dbReference>
<keyword evidence="2" id="KW-0812">Transmembrane</keyword>
<evidence type="ECO:0000313" key="3">
    <source>
        <dbReference type="EMBL" id="OLR56076.1"/>
    </source>
</evidence>
<dbReference type="Proteomes" id="UP000187404">
    <property type="component" value="Unassembled WGS sequence"/>
</dbReference>
<organism evidence="3 4">
    <name type="scientific">Hornefia porci</name>
    <dbReference type="NCBI Taxonomy" id="2652292"/>
    <lineage>
        <taxon>Bacteria</taxon>
        <taxon>Bacillati</taxon>
        <taxon>Bacillota</taxon>
        <taxon>Clostridia</taxon>
        <taxon>Peptostreptococcales</taxon>
        <taxon>Anaerovoracaceae</taxon>
        <taxon>Hornefia</taxon>
    </lineage>
</organism>
<evidence type="ECO:0000313" key="4">
    <source>
        <dbReference type="Proteomes" id="UP000187404"/>
    </source>
</evidence>
<proteinExistence type="predicted"/>
<keyword evidence="2" id="KW-1133">Transmembrane helix</keyword>
<dbReference type="AlphaFoldDB" id="A0A1Q9JIP7"/>
<feature type="transmembrane region" description="Helical" evidence="2">
    <location>
        <begin position="19"/>
        <end position="38"/>
    </location>
</feature>
<dbReference type="STRING" id="1261640.BHK98_08380"/>
<sequence length="119" mass="13159">MIREVTVVATMVPPSCMPFTYAVVSPMITVITNIMIYYHRNRKTARCFQTRADAAAHSPSAGCPGRTLRQKRSGGGYALRKQPERRVDAENMGIIYLSAGRWRQRGTVRQSAGEGKNGA</sequence>
<keyword evidence="4" id="KW-1185">Reference proteome</keyword>
<protein>
    <submittedName>
        <fullName evidence="3">Uncharacterized protein</fullName>
    </submittedName>
</protein>
<reference evidence="3 4" key="1">
    <citation type="journal article" date="2016" name="Appl. Environ. Microbiol.">
        <title>Function and Phylogeny of Bacterial Butyryl Coenzyme A:Acetate Transferases and Their Diversity in the Proximal Colon of Swine.</title>
        <authorList>
            <person name="Trachsel J."/>
            <person name="Bayles D.O."/>
            <person name="Looft T."/>
            <person name="Levine U.Y."/>
            <person name="Allen H.K."/>
        </authorList>
    </citation>
    <scope>NUCLEOTIDE SEQUENCE [LARGE SCALE GENOMIC DNA]</scope>
    <source>
        <strain evidence="3 4">68-3-10</strain>
    </source>
</reference>
<gene>
    <name evidence="3" type="ORF">BHK98_08380</name>
</gene>
<feature type="region of interest" description="Disordered" evidence="1">
    <location>
        <begin position="56"/>
        <end position="83"/>
    </location>
</feature>
<name>A0A1Q9JIP7_9FIRM</name>
<evidence type="ECO:0000256" key="2">
    <source>
        <dbReference type="SAM" id="Phobius"/>
    </source>
</evidence>
<accession>A0A1Q9JIP7</accession>
<comment type="caution">
    <text evidence="3">The sequence shown here is derived from an EMBL/GenBank/DDBJ whole genome shotgun (WGS) entry which is preliminary data.</text>
</comment>
<keyword evidence="2" id="KW-0472">Membrane</keyword>
<evidence type="ECO:0000256" key="1">
    <source>
        <dbReference type="SAM" id="MobiDB-lite"/>
    </source>
</evidence>